<reference evidence="4 5" key="1">
    <citation type="journal article" date="2015" name="Stand. Genomic Sci.">
        <title>Genomic Encyclopedia of Bacterial and Archaeal Type Strains, Phase III: the genomes of soil and plant-associated and newly described type strains.</title>
        <authorList>
            <person name="Whitman W.B."/>
            <person name="Woyke T."/>
            <person name="Klenk H.P."/>
            <person name="Zhou Y."/>
            <person name="Lilburn T.G."/>
            <person name="Beck B.J."/>
            <person name="De Vos P."/>
            <person name="Vandamme P."/>
            <person name="Eisen J.A."/>
            <person name="Garrity G."/>
            <person name="Hugenholtz P."/>
            <person name="Kyrpides N.C."/>
        </authorList>
    </citation>
    <scope>NUCLEOTIDE SEQUENCE [LARGE SCALE GENOMIC DNA]</scope>
    <source>
        <strain evidence="4 5">VKM Ac-2572</strain>
    </source>
</reference>
<comment type="caution">
    <text evidence="4">The sequence shown here is derived from an EMBL/GenBank/DDBJ whole genome shotgun (WGS) entry which is preliminary data.</text>
</comment>
<feature type="domain" description="Putative zinc-finger" evidence="3">
    <location>
        <begin position="6"/>
        <end position="39"/>
    </location>
</feature>
<organism evidence="4 5">
    <name type="scientific">Kribbella steppae</name>
    <dbReference type="NCBI Taxonomy" id="2512223"/>
    <lineage>
        <taxon>Bacteria</taxon>
        <taxon>Bacillati</taxon>
        <taxon>Actinomycetota</taxon>
        <taxon>Actinomycetes</taxon>
        <taxon>Propionibacteriales</taxon>
        <taxon>Kribbellaceae</taxon>
        <taxon>Kribbella</taxon>
    </lineage>
</organism>
<dbReference type="Proteomes" id="UP000294508">
    <property type="component" value="Unassembled WGS sequence"/>
</dbReference>
<proteinExistence type="predicted"/>
<protein>
    <submittedName>
        <fullName evidence="4">Putative zinc finger protein</fullName>
    </submittedName>
</protein>
<evidence type="ECO:0000313" key="5">
    <source>
        <dbReference type="Proteomes" id="UP000294508"/>
    </source>
</evidence>
<keyword evidence="2" id="KW-0804">Transcription</keyword>
<keyword evidence="1" id="KW-0805">Transcription regulation</keyword>
<gene>
    <name evidence="4" type="ORF">EV652_11654</name>
</gene>
<dbReference type="Pfam" id="PF13490">
    <property type="entry name" value="zf-HC2"/>
    <property type="match status" value="1"/>
</dbReference>
<evidence type="ECO:0000313" key="4">
    <source>
        <dbReference type="EMBL" id="TCO18033.1"/>
    </source>
</evidence>
<accession>A0A4R2H0P8</accession>
<dbReference type="InterPro" id="IPR027383">
    <property type="entry name" value="Znf_put"/>
</dbReference>
<dbReference type="AlphaFoldDB" id="A0A4R2H0P8"/>
<dbReference type="InterPro" id="IPR041916">
    <property type="entry name" value="Anti_sigma_zinc_sf"/>
</dbReference>
<sequence>MSDIDCREFVERVTSYLEGDLDAQAEQDFIDHLALCDGCERYLDQMRQTTQALTDLPADSLPGDARNALLDAYRRATSS</sequence>
<evidence type="ECO:0000256" key="1">
    <source>
        <dbReference type="ARBA" id="ARBA00023015"/>
    </source>
</evidence>
<keyword evidence="5" id="KW-1185">Reference proteome</keyword>
<dbReference type="RefSeq" id="WP_132213951.1">
    <property type="nucleotide sequence ID" value="NZ_SLWN01000016.1"/>
</dbReference>
<dbReference type="Gene3D" id="1.10.10.1320">
    <property type="entry name" value="Anti-sigma factor, zinc-finger domain"/>
    <property type="match status" value="1"/>
</dbReference>
<evidence type="ECO:0000259" key="3">
    <source>
        <dbReference type="Pfam" id="PF13490"/>
    </source>
</evidence>
<name>A0A4R2H0P8_9ACTN</name>
<dbReference type="EMBL" id="SLWN01000016">
    <property type="protein sequence ID" value="TCO18033.1"/>
    <property type="molecule type" value="Genomic_DNA"/>
</dbReference>
<dbReference type="OrthoDB" id="129419at2"/>
<evidence type="ECO:0000256" key="2">
    <source>
        <dbReference type="ARBA" id="ARBA00023163"/>
    </source>
</evidence>